<protein>
    <submittedName>
        <fullName evidence="6">ABC transporter ATP-binding protein</fullName>
    </submittedName>
</protein>
<keyword evidence="4 6" id="KW-0067">ATP-binding</keyword>
<dbReference type="InterPro" id="IPR017871">
    <property type="entry name" value="ABC_transporter-like_CS"/>
</dbReference>
<dbReference type="EMBL" id="LQQA01000033">
    <property type="protein sequence ID" value="ORX09761.1"/>
    <property type="molecule type" value="Genomic_DNA"/>
</dbReference>
<dbReference type="RefSeq" id="WP_085148700.1">
    <property type="nucleotide sequence ID" value="NZ_JACKUA010000028.1"/>
</dbReference>
<sequence length="540" mass="58529">MTLFDVTDLAVTIHTGNRARGRRAVRAVESISFAVEPGQTAAIVGESGSGKSVSLLAATRLLSPDAEVTGSVRFAGRDLLTLDGRELRRIHGKDIGFVFQDPQSNLHPYKTIGRQIDEVLRIHTRTDRRERRGRVEELLAEVGIDEKGYDSYPSEFSGGMRQRAMIAMAIALNPALIVADEPTTALDVSVQAGILNLLKRLQREHGAAILFVSHDLGVVHDIADTVTVVKDGRVVETGTRERVYQHPQEQYTCDLLSASRLHSLPGVDGSPLIDPVESTEPLLRVHGLRKSYRTRARRERRTVVDGLDFAIHPGEIVGLVGESGSGKSTVGRIVAGLQYADAGEITLSGARFPTAVADGVPALPASARRDVQLVFQDPYSSLNPRRTVADSLAEPLRAQRVDHPTIDARVSSAAEDARLPRTLLDRFPAELSGGQRQRAAIARALVLRPRLIVADEALSSLDVTTQSEIISLVVELVREHRTAFLFITHDLGVVSAIAHRVIVLGPDGLEESGPTAEVFAAPQSAYTRKLLDAVPRLTAS</sequence>
<dbReference type="PROSITE" id="PS00211">
    <property type="entry name" value="ABC_TRANSPORTER_1"/>
    <property type="match status" value="2"/>
</dbReference>
<name>A0A1X2EU53_9MYCO</name>
<dbReference type="SMART" id="SM00382">
    <property type="entry name" value="AAA"/>
    <property type="match status" value="2"/>
</dbReference>
<dbReference type="Pfam" id="PF00005">
    <property type="entry name" value="ABC_tran"/>
    <property type="match status" value="2"/>
</dbReference>
<dbReference type="OrthoDB" id="9802264at2"/>
<dbReference type="Gene3D" id="3.40.50.300">
    <property type="entry name" value="P-loop containing nucleotide triphosphate hydrolases"/>
    <property type="match status" value="2"/>
</dbReference>
<accession>A0A1X2EU53</accession>
<dbReference type="CDD" id="cd03257">
    <property type="entry name" value="ABC_NikE_OppD_transporters"/>
    <property type="match status" value="2"/>
</dbReference>
<comment type="similarity">
    <text evidence="1">Belongs to the ABC transporter superfamily.</text>
</comment>
<dbReference type="NCBIfam" id="NF008453">
    <property type="entry name" value="PRK11308.1"/>
    <property type="match status" value="2"/>
</dbReference>
<proteinExistence type="inferred from homology"/>
<dbReference type="Proteomes" id="UP000193964">
    <property type="component" value="Unassembled WGS sequence"/>
</dbReference>
<dbReference type="Pfam" id="PF08352">
    <property type="entry name" value="oligo_HPY"/>
    <property type="match status" value="1"/>
</dbReference>
<dbReference type="NCBIfam" id="NF007739">
    <property type="entry name" value="PRK10419.1"/>
    <property type="match status" value="2"/>
</dbReference>
<dbReference type="InterPro" id="IPR027417">
    <property type="entry name" value="P-loop_NTPase"/>
</dbReference>
<dbReference type="GO" id="GO:0016887">
    <property type="term" value="F:ATP hydrolysis activity"/>
    <property type="evidence" value="ECO:0007669"/>
    <property type="project" value="InterPro"/>
</dbReference>
<dbReference type="InterPro" id="IPR050319">
    <property type="entry name" value="ABC_transp_ATP-bind"/>
</dbReference>
<gene>
    <name evidence="6" type="ORF">AWC31_05940</name>
</gene>
<dbReference type="PROSITE" id="PS50893">
    <property type="entry name" value="ABC_TRANSPORTER_2"/>
    <property type="match status" value="2"/>
</dbReference>
<comment type="caution">
    <text evidence="6">The sequence shown here is derived from an EMBL/GenBank/DDBJ whole genome shotgun (WGS) entry which is preliminary data.</text>
</comment>
<keyword evidence="3" id="KW-0547">Nucleotide-binding</keyword>
<dbReference type="PANTHER" id="PTHR43776:SF7">
    <property type="entry name" value="D,D-DIPEPTIDE TRANSPORT ATP-BINDING PROTEIN DDPF-RELATED"/>
    <property type="match status" value="1"/>
</dbReference>
<evidence type="ECO:0000256" key="3">
    <source>
        <dbReference type="ARBA" id="ARBA00022741"/>
    </source>
</evidence>
<evidence type="ECO:0000313" key="7">
    <source>
        <dbReference type="Proteomes" id="UP000193964"/>
    </source>
</evidence>
<dbReference type="GO" id="GO:0015833">
    <property type="term" value="P:peptide transport"/>
    <property type="evidence" value="ECO:0007669"/>
    <property type="project" value="InterPro"/>
</dbReference>
<evidence type="ECO:0000313" key="6">
    <source>
        <dbReference type="EMBL" id="ORX09761.1"/>
    </source>
</evidence>
<reference evidence="6 7" key="1">
    <citation type="submission" date="2016-01" db="EMBL/GenBank/DDBJ databases">
        <title>The new phylogeny of the genus Mycobacterium.</title>
        <authorList>
            <person name="Tarcisio F."/>
            <person name="Conor M."/>
            <person name="Antonella G."/>
            <person name="Elisabetta G."/>
            <person name="Giulia F.S."/>
            <person name="Sara T."/>
            <person name="Anna F."/>
            <person name="Clotilde B."/>
            <person name="Roberto B."/>
            <person name="Veronica D.S."/>
            <person name="Fabio R."/>
            <person name="Monica P."/>
            <person name="Olivier J."/>
            <person name="Enrico T."/>
            <person name="Nicola S."/>
        </authorList>
    </citation>
    <scope>NUCLEOTIDE SEQUENCE [LARGE SCALE GENOMIC DNA]</scope>
    <source>
        <strain evidence="6 7">ATCC 700010</strain>
    </source>
</reference>
<organism evidence="6 7">
    <name type="scientific">Mycolicibacterium wolinskyi</name>
    <dbReference type="NCBI Taxonomy" id="59750"/>
    <lineage>
        <taxon>Bacteria</taxon>
        <taxon>Bacillati</taxon>
        <taxon>Actinomycetota</taxon>
        <taxon>Actinomycetes</taxon>
        <taxon>Mycobacteriales</taxon>
        <taxon>Mycobacteriaceae</taxon>
        <taxon>Mycolicibacterium</taxon>
    </lineage>
</organism>
<dbReference type="GO" id="GO:0005524">
    <property type="term" value="F:ATP binding"/>
    <property type="evidence" value="ECO:0007669"/>
    <property type="project" value="UniProtKB-KW"/>
</dbReference>
<feature type="domain" description="ABC transporter" evidence="5">
    <location>
        <begin position="283"/>
        <end position="531"/>
    </location>
</feature>
<dbReference type="SUPFAM" id="SSF52540">
    <property type="entry name" value="P-loop containing nucleoside triphosphate hydrolases"/>
    <property type="match status" value="2"/>
</dbReference>
<dbReference type="InterPro" id="IPR003439">
    <property type="entry name" value="ABC_transporter-like_ATP-bd"/>
</dbReference>
<keyword evidence="2" id="KW-0813">Transport</keyword>
<evidence type="ECO:0000256" key="1">
    <source>
        <dbReference type="ARBA" id="ARBA00005417"/>
    </source>
</evidence>
<dbReference type="AlphaFoldDB" id="A0A1X2EU53"/>
<dbReference type="GO" id="GO:0055085">
    <property type="term" value="P:transmembrane transport"/>
    <property type="evidence" value="ECO:0007669"/>
    <property type="project" value="UniProtKB-ARBA"/>
</dbReference>
<evidence type="ECO:0000256" key="4">
    <source>
        <dbReference type="ARBA" id="ARBA00022840"/>
    </source>
</evidence>
<dbReference type="InterPro" id="IPR013563">
    <property type="entry name" value="Oligopep_ABC_C"/>
</dbReference>
<feature type="domain" description="ABC transporter" evidence="5">
    <location>
        <begin position="13"/>
        <end position="256"/>
    </location>
</feature>
<evidence type="ECO:0000256" key="2">
    <source>
        <dbReference type="ARBA" id="ARBA00022448"/>
    </source>
</evidence>
<evidence type="ECO:0000259" key="5">
    <source>
        <dbReference type="PROSITE" id="PS50893"/>
    </source>
</evidence>
<dbReference type="PANTHER" id="PTHR43776">
    <property type="entry name" value="TRANSPORT ATP-BINDING PROTEIN"/>
    <property type="match status" value="1"/>
</dbReference>
<dbReference type="InterPro" id="IPR003593">
    <property type="entry name" value="AAA+_ATPase"/>
</dbReference>